<dbReference type="InterPro" id="IPR001789">
    <property type="entry name" value="Sig_transdc_resp-reg_receiver"/>
</dbReference>
<evidence type="ECO:0000313" key="6">
    <source>
        <dbReference type="Proteomes" id="UP000008561"/>
    </source>
</evidence>
<dbReference type="KEGG" id="dol:Dole_1352"/>
<evidence type="ECO:0000256" key="1">
    <source>
        <dbReference type="ARBA" id="ARBA00022553"/>
    </source>
</evidence>
<evidence type="ECO:0000313" key="5">
    <source>
        <dbReference type="EMBL" id="ABW67156.1"/>
    </source>
</evidence>
<dbReference type="InterPro" id="IPR050595">
    <property type="entry name" value="Bact_response_regulator"/>
</dbReference>
<dbReference type="SMART" id="SM00448">
    <property type="entry name" value="REC"/>
    <property type="match status" value="1"/>
</dbReference>
<feature type="modified residue" description="4-aspartylphosphate" evidence="3">
    <location>
        <position position="52"/>
    </location>
</feature>
<dbReference type="PANTHER" id="PTHR44591">
    <property type="entry name" value="STRESS RESPONSE REGULATOR PROTEIN 1"/>
    <property type="match status" value="1"/>
</dbReference>
<keyword evidence="2" id="KW-0902">Two-component regulatory system</keyword>
<dbReference type="Pfam" id="PF00072">
    <property type="entry name" value="Response_reg"/>
    <property type="match status" value="1"/>
</dbReference>
<dbReference type="PROSITE" id="PS50110">
    <property type="entry name" value="RESPONSE_REGULATORY"/>
    <property type="match status" value="1"/>
</dbReference>
<evidence type="ECO:0000256" key="3">
    <source>
        <dbReference type="PROSITE-ProRule" id="PRU00169"/>
    </source>
</evidence>
<keyword evidence="1 3" id="KW-0597">Phosphoprotein</keyword>
<dbReference type="HOGENOM" id="CLU_000445_69_8_7"/>
<organism evidence="5 6">
    <name type="scientific">Desulfosudis oleivorans (strain DSM 6200 / JCM 39069 / Hxd3)</name>
    <name type="common">Desulfococcus oleovorans</name>
    <dbReference type="NCBI Taxonomy" id="96561"/>
    <lineage>
        <taxon>Bacteria</taxon>
        <taxon>Pseudomonadati</taxon>
        <taxon>Thermodesulfobacteriota</taxon>
        <taxon>Desulfobacteria</taxon>
        <taxon>Desulfobacterales</taxon>
        <taxon>Desulfosudaceae</taxon>
        <taxon>Desulfosudis</taxon>
    </lineage>
</organism>
<feature type="domain" description="Response regulatory" evidence="4">
    <location>
        <begin position="3"/>
        <end position="118"/>
    </location>
</feature>
<name>A8ZYQ1_DESOH</name>
<dbReference type="AlphaFoldDB" id="A8ZYQ1"/>
<gene>
    <name evidence="5" type="ordered locus">Dole_1352</name>
</gene>
<dbReference type="STRING" id="96561.Dole_1352"/>
<keyword evidence="6" id="KW-1185">Reference proteome</keyword>
<proteinExistence type="predicted"/>
<dbReference type="EMBL" id="CP000859">
    <property type="protein sequence ID" value="ABW67156.1"/>
    <property type="molecule type" value="Genomic_DNA"/>
</dbReference>
<dbReference type="Proteomes" id="UP000008561">
    <property type="component" value="Chromosome"/>
</dbReference>
<dbReference type="PANTHER" id="PTHR44591:SF14">
    <property type="entry name" value="PROTEIN PILG"/>
    <property type="match status" value="1"/>
</dbReference>
<accession>A8ZYQ1</accession>
<dbReference type="Gene3D" id="3.40.50.2300">
    <property type="match status" value="1"/>
</dbReference>
<evidence type="ECO:0000256" key="2">
    <source>
        <dbReference type="ARBA" id="ARBA00023012"/>
    </source>
</evidence>
<reference evidence="5 6" key="1">
    <citation type="submission" date="2007-10" db="EMBL/GenBank/DDBJ databases">
        <title>Complete sequence of Desulfococcus oleovorans Hxd3.</title>
        <authorList>
            <consortium name="US DOE Joint Genome Institute"/>
            <person name="Copeland A."/>
            <person name="Lucas S."/>
            <person name="Lapidus A."/>
            <person name="Barry K."/>
            <person name="Glavina del Rio T."/>
            <person name="Dalin E."/>
            <person name="Tice H."/>
            <person name="Pitluck S."/>
            <person name="Kiss H."/>
            <person name="Brettin T."/>
            <person name="Bruce D."/>
            <person name="Detter J.C."/>
            <person name="Han C."/>
            <person name="Schmutz J."/>
            <person name="Larimer F."/>
            <person name="Land M."/>
            <person name="Hauser L."/>
            <person name="Kyrpides N."/>
            <person name="Kim E."/>
            <person name="Wawrik B."/>
            <person name="Richardson P."/>
        </authorList>
    </citation>
    <scope>NUCLEOTIDE SEQUENCE [LARGE SCALE GENOMIC DNA]</scope>
    <source>
        <strain evidence="6">DSM 6200 / JCM 39069 / Hxd3</strain>
    </source>
</reference>
<evidence type="ECO:0000259" key="4">
    <source>
        <dbReference type="PROSITE" id="PS50110"/>
    </source>
</evidence>
<dbReference type="SUPFAM" id="SSF52172">
    <property type="entry name" value="CheY-like"/>
    <property type="match status" value="1"/>
</dbReference>
<protein>
    <submittedName>
        <fullName evidence="5">Response regulator receiver protein</fullName>
    </submittedName>
</protein>
<sequence>MVNVLFVDDEAGFLDIITKRMTKRGVASVGIADGEEALSLIEKQPFDVVVLDVRMPGCRSGIEILKEIKTRWPLVEVIMLTGHALLEVAKTGMENGAFDYLVKPADFDELYYKIRDAGQKKKLQETKIKGIDDIMKKQV</sequence>
<dbReference type="GO" id="GO:0000160">
    <property type="term" value="P:phosphorelay signal transduction system"/>
    <property type="evidence" value="ECO:0007669"/>
    <property type="project" value="UniProtKB-KW"/>
</dbReference>
<dbReference type="InterPro" id="IPR011006">
    <property type="entry name" value="CheY-like_superfamily"/>
</dbReference>
<dbReference type="RefSeq" id="WP_012174773.1">
    <property type="nucleotide sequence ID" value="NC_009943.1"/>
</dbReference>
<dbReference type="eggNOG" id="COG2204">
    <property type="taxonomic scope" value="Bacteria"/>
</dbReference>